<evidence type="ECO:0000313" key="1">
    <source>
        <dbReference type="EMBL" id="CAI2361611.1"/>
    </source>
</evidence>
<organism evidence="1 2">
    <name type="scientific">Euplotes crassus</name>
    <dbReference type="NCBI Taxonomy" id="5936"/>
    <lineage>
        <taxon>Eukaryota</taxon>
        <taxon>Sar</taxon>
        <taxon>Alveolata</taxon>
        <taxon>Ciliophora</taxon>
        <taxon>Intramacronucleata</taxon>
        <taxon>Spirotrichea</taxon>
        <taxon>Hypotrichia</taxon>
        <taxon>Euplotida</taxon>
        <taxon>Euplotidae</taxon>
        <taxon>Moneuplotes</taxon>
    </lineage>
</organism>
<gene>
    <name evidence="1" type="ORF">ECRASSUSDP1_LOCUS2923</name>
</gene>
<protein>
    <submittedName>
        <fullName evidence="1">Uncharacterized protein</fullName>
    </submittedName>
</protein>
<accession>A0AAD1U422</accession>
<sequence length="118" mass="13142">MDEMTRTPFSRVRANLAGDYKASCTDQKQFRLSDSRQIVLGSKASALGFKENSGKNLNCAPRRSVFSYGIQTQSGSRIRPLRCNAQQGRGKKIGILKKQKAYRNLFVLLEPASNQQAS</sequence>
<dbReference type="AlphaFoldDB" id="A0AAD1U422"/>
<comment type="caution">
    <text evidence="1">The sequence shown here is derived from an EMBL/GenBank/DDBJ whole genome shotgun (WGS) entry which is preliminary data.</text>
</comment>
<evidence type="ECO:0000313" key="2">
    <source>
        <dbReference type="Proteomes" id="UP001295684"/>
    </source>
</evidence>
<dbReference type="Proteomes" id="UP001295684">
    <property type="component" value="Unassembled WGS sequence"/>
</dbReference>
<name>A0AAD1U422_EUPCR</name>
<proteinExistence type="predicted"/>
<keyword evidence="2" id="KW-1185">Reference proteome</keyword>
<dbReference type="EMBL" id="CAMPGE010002801">
    <property type="protein sequence ID" value="CAI2361611.1"/>
    <property type="molecule type" value="Genomic_DNA"/>
</dbReference>
<reference evidence="1" key="1">
    <citation type="submission" date="2023-07" db="EMBL/GenBank/DDBJ databases">
        <authorList>
            <consortium name="AG Swart"/>
            <person name="Singh M."/>
            <person name="Singh A."/>
            <person name="Seah K."/>
            <person name="Emmerich C."/>
        </authorList>
    </citation>
    <scope>NUCLEOTIDE SEQUENCE</scope>
    <source>
        <strain evidence="1">DP1</strain>
    </source>
</reference>